<dbReference type="InterPro" id="IPR015424">
    <property type="entry name" value="PyrdxlP-dep_Trfase"/>
</dbReference>
<dbReference type="Pfam" id="PF01053">
    <property type="entry name" value="Cys_Met_Meta_PP"/>
    <property type="match status" value="1"/>
</dbReference>
<dbReference type="InterPro" id="IPR015422">
    <property type="entry name" value="PyrdxlP-dep_Trfase_small"/>
</dbReference>
<feature type="compositionally biased region" description="Basic and acidic residues" evidence="6">
    <location>
        <begin position="1"/>
        <end position="10"/>
    </location>
</feature>
<keyword evidence="3 4" id="KW-0663">Pyridoxal phosphate</keyword>
<dbReference type="SUPFAM" id="SSF53383">
    <property type="entry name" value="PLP-dependent transferases"/>
    <property type="match status" value="1"/>
</dbReference>
<accession>A0A2S6MTX5</accession>
<comment type="caution">
    <text evidence="7">The sequence shown here is derived from an EMBL/GenBank/DDBJ whole genome shotgun (WGS) entry which is preliminary data.</text>
</comment>
<dbReference type="GO" id="GO:0030170">
    <property type="term" value="F:pyridoxal phosphate binding"/>
    <property type="evidence" value="ECO:0007669"/>
    <property type="project" value="InterPro"/>
</dbReference>
<feature type="modified residue" description="N6-(pyridoxal phosphate)lysine" evidence="4">
    <location>
        <position position="206"/>
    </location>
</feature>
<evidence type="ECO:0000256" key="1">
    <source>
        <dbReference type="ARBA" id="ARBA00001933"/>
    </source>
</evidence>
<dbReference type="InterPro" id="IPR000277">
    <property type="entry name" value="Cys/Met-Metab_PyrdxlP-dep_enz"/>
</dbReference>
<evidence type="ECO:0000256" key="5">
    <source>
        <dbReference type="RuleBase" id="RU362118"/>
    </source>
</evidence>
<organism evidence="7 8">
    <name type="scientific">Rhodoblastus sphagnicola</name>
    <dbReference type="NCBI Taxonomy" id="333368"/>
    <lineage>
        <taxon>Bacteria</taxon>
        <taxon>Pseudomonadati</taxon>
        <taxon>Pseudomonadota</taxon>
        <taxon>Alphaproteobacteria</taxon>
        <taxon>Hyphomicrobiales</taxon>
        <taxon>Rhodoblastaceae</taxon>
        <taxon>Rhodoblastus</taxon>
    </lineage>
</organism>
<dbReference type="GO" id="GO:0005737">
    <property type="term" value="C:cytoplasm"/>
    <property type="evidence" value="ECO:0007669"/>
    <property type="project" value="TreeGrafter"/>
</dbReference>
<dbReference type="FunFam" id="3.40.640.10:FF:000009">
    <property type="entry name" value="Cystathionine gamma-synthase homolog"/>
    <property type="match status" value="1"/>
</dbReference>
<dbReference type="OrthoDB" id="9805807at2"/>
<dbReference type="Proteomes" id="UP000239089">
    <property type="component" value="Unassembled WGS sequence"/>
</dbReference>
<dbReference type="GO" id="GO:0003962">
    <property type="term" value="F:cystathionine gamma-synthase activity"/>
    <property type="evidence" value="ECO:0007669"/>
    <property type="project" value="TreeGrafter"/>
</dbReference>
<name>A0A2S6MTX5_9HYPH</name>
<reference evidence="7 8" key="1">
    <citation type="journal article" date="2018" name="Arch. Microbiol.">
        <title>New insights into the metabolic potential of the phototrophic purple bacterium Rhodopila globiformis DSM 161(T) from its draft genome sequence and evidence for a vanadium-dependent nitrogenase.</title>
        <authorList>
            <person name="Imhoff J.F."/>
            <person name="Rahn T."/>
            <person name="Kunzel S."/>
            <person name="Neulinger S.C."/>
        </authorList>
    </citation>
    <scope>NUCLEOTIDE SEQUENCE [LARGE SCALE GENOMIC DNA]</scope>
    <source>
        <strain evidence="7 8">DSM 16996</strain>
    </source>
</reference>
<dbReference type="GO" id="GO:0019343">
    <property type="term" value="P:cysteine biosynthetic process via cystathionine"/>
    <property type="evidence" value="ECO:0007669"/>
    <property type="project" value="TreeGrafter"/>
</dbReference>
<dbReference type="PIRSF" id="PIRSF001434">
    <property type="entry name" value="CGS"/>
    <property type="match status" value="1"/>
</dbReference>
<dbReference type="InterPro" id="IPR015421">
    <property type="entry name" value="PyrdxlP-dep_Trfase_major"/>
</dbReference>
<evidence type="ECO:0000313" key="7">
    <source>
        <dbReference type="EMBL" id="PPQ25820.1"/>
    </source>
</evidence>
<sequence length="402" mass="42747">MTKSSADKKTPGLQTRAIHGRQHPDPLTGAVNPPIYASSTFVQSSPGVHSGWEYSRSGNPTRAAFEAALAELEGGAAGFAFASGLAAQAAVLDLLDQGAHVIASNDLYGGSWRLLHRVRERTAGLKITHVDASDAAAVEAAITPETRLIWIETPGNPLLSIADLPGIAEIGKRRGLITVADNTFASPVVQRPLEHGFDIVVHSVTKYVSGHSDIIGGAAIVRDAPDLIDRLKFLQNATGGVLDPFSSFLALRGLKTLPLRIARHAANARAVAEFLESHDKVAQVRYPGLRSHPQHNLAARQMSSGGGMVSFFVKGSPEQTIRVLESLRYFALAESLGGVESLVGHPWSMSHGSIPEPLRRAAGITPQLIRLSVGIEDVEDLIGDLEQALEALGQERARVVVA</sequence>
<feature type="region of interest" description="Disordered" evidence="6">
    <location>
        <begin position="1"/>
        <end position="30"/>
    </location>
</feature>
<dbReference type="RefSeq" id="WP_104510793.1">
    <property type="nucleotide sequence ID" value="NZ_JACIGC010000017.1"/>
</dbReference>
<evidence type="ECO:0000256" key="6">
    <source>
        <dbReference type="SAM" id="MobiDB-lite"/>
    </source>
</evidence>
<keyword evidence="7" id="KW-0456">Lyase</keyword>
<keyword evidence="8" id="KW-1185">Reference proteome</keyword>
<protein>
    <submittedName>
        <fullName evidence="7">Cystathionine beta-lyase</fullName>
    </submittedName>
</protein>
<comment type="similarity">
    <text evidence="2 5">Belongs to the trans-sulfuration enzymes family.</text>
</comment>
<proteinExistence type="inferred from homology"/>
<comment type="cofactor">
    <cofactor evidence="1 5">
        <name>pyridoxal 5'-phosphate</name>
        <dbReference type="ChEBI" id="CHEBI:597326"/>
    </cofactor>
</comment>
<evidence type="ECO:0000256" key="2">
    <source>
        <dbReference type="ARBA" id="ARBA00009077"/>
    </source>
</evidence>
<dbReference type="PANTHER" id="PTHR11808">
    <property type="entry name" value="TRANS-SULFURATION ENZYME FAMILY MEMBER"/>
    <property type="match status" value="1"/>
</dbReference>
<dbReference type="FunFam" id="3.90.1150.10:FF:000008">
    <property type="entry name" value="Cystathionine gamma-synthase"/>
    <property type="match status" value="1"/>
</dbReference>
<dbReference type="AlphaFoldDB" id="A0A2S6MTX5"/>
<dbReference type="EMBL" id="NHSJ01000140">
    <property type="protein sequence ID" value="PPQ25820.1"/>
    <property type="molecule type" value="Genomic_DNA"/>
</dbReference>
<evidence type="ECO:0000313" key="8">
    <source>
        <dbReference type="Proteomes" id="UP000239089"/>
    </source>
</evidence>
<dbReference type="CDD" id="cd00614">
    <property type="entry name" value="CGS_like"/>
    <property type="match status" value="1"/>
</dbReference>
<evidence type="ECO:0000256" key="3">
    <source>
        <dbReference type="ARBA" id="ARBA00022898"/>
    </source>
</evidence>
<gene>
    <name evidence="7" type="ORF">CCR94_23910</name>
</gene>
<evidence type="ECO:0000256" key="4">
    <source>
        <dbReference type="PIRSR" id="PIRSR001434-2"/>
    </source>
</evidence>
<dbReference type="Gene3D" id="3.90.1150.10">
    <property type="entry name" value="Aspartate Aminotransferase, domain 1"/>
    <property type="match status" value="1"/>
</dbReference>
<dbReference type="GO" id="GO:0004123">
    <property type="term" value="F:cystathionine gamma-lyase activity"/>
    <property type="evidence" value="ECO:0007669"/>
    <property type="project" value="TreeGrafter"/>
</dbReference>
<dbReference type="GO" id="GO:0019346">
    <property type="term" value="P:transsulfuration"/>
    <property type="evidence" value="ECO:0007669"/>
    <property type="project" value="InterPro"/>
</dbReference>
<dbReference type="Gene3D" id="3.40.640.10">
    <property type="entry name" value="Type I PLP-dependent aspartate aminotransferase-like (Major domain)"/>
    <property type="match status" value="1"/>
</dbReference>
<dbReference type="PANTHER" id="PTHR11808:SF15">
    <property type="entry name" value="CYSTATHIONINE GAMMA-LYASE"/>
    <property type="match status" value="1"/>
</dbReference>